<protein>
    <recommendedName>
        <fullName evidence="2">Universal stress protein</fullName>
    </recommendedName>
</protein>
<dbReference type="PANTHER" id="PTHR46268">
    <property type="entry name" value="STRESS RESPONSE PROTEIN NHAX"/>
    <property type="match status" value="1"/>
</dbReference>
<evidence type="ECO:0000313" key="4">
    <source>
        <dbReference type="EMBL" id="MFC4714495.1"/>
    </source>
</evidence>
<keyword evidence="2" id="KW-0963">Cytoplasm</keyword>
<dbReference type="PIRSF" id="PIRSF006276">
    <property type="entry name" value="UspA"/>
    <property type="match status" value="1"/>
</dbReference>
<sequence>MYQHILLAVDGSDNSIRAAKEAAKLASATEGAEVTVVYVSDYKEDQNEVIHDASAMEFDLARRKKIQPVTEMMDRLKVFYQVEVLHGIPGPSIVKMTKETPYDLVVIGSRGLSPIREVMLGSVSHKVVNHAECPVLVVK</sequence>
<dbReference type="PANTHER" id="PTHR46268:SF6">
    <property type="entry name" value="UNIVERSAL STRESS PROTEIN UP12"/>
    <property type="match status" value="1"/>
</dbReference>
<evidence type="ECO:0000256" key="2">
    <source>
        <dbReference type="PIRNR" id="PIRNR006276"/>
    </source>
</evidence>
<dbReference type="Pfam" id="PF00582">
    <property type="entry name" value="Usp"/>
    <property type="match status" value="1"/>
</dbReference>
<dbReference type="SUPFAM" id="SSF52402">
    <property type="entry name" value="Adenine nucleotide alpha hydrolases-like"/>
    <property type="match status" value="1"/>
</dbReference>
<dbReference type="InterPro" id="IPR006016">
    <property type="entry name" value="UspA"/>
</dbReference>
<dbReference type="PRINTS" id="PR01438">
    <property type="entry name" value="UNVRSLSTRESS"/>
</dbReference>
<organism evidence="4 5">
    <name type="scientific">Planococcus dechangensis</name>
    <dbReference type="NCBI Taxonomy" id="1176255"/>
    <lineage>
        <taxon>Bacteria</taxon>
        <taxon>Bacillati</taxon>
        <taxon>Bacillota</taxon>
        <taxon>Bacilli</taxon>
        <taxon>Bacillales</taxon>
        <taxon>Caryophanaceae</taxon>
        <taxon>Planococcus</taxon>
    </lineage>
</organism>
<comment type="caution">
    <text evidence="4">The sequence shown here is derived from an EMBL/GenBank/DDBJ whole genome shotgun (WGS) entry which is preliminary data.</text>
</comment>
<feature type="domain" description="UspA" evidence="3">
    <location>
        <begin position="1"/>
        <end position="139"/>
    </location>
</feature>
<accession>A0ABV9MHA7</accession>
<dbReference type="Gene3D" id="3.40.50.620">
    <property type="entry name" value="HUPs"/>
    <property type="match status" value="1"/>
</dbReference>
<dbReference type="CDD" id="cd00293">
    <property type="entry name" value="USP-like"/>
    <property type="match status" value="1"/>
</dbReference>
<reference evidence="5" key="1">
    <citation type="journal article" date="2019" name="Int. J. Syst. Evol. Microbiol.">
        <title>The Global Catalogue of Microorganisms (GCM) 10K type strain sequencing project: providing services to taxonomists for standard genome sequencing and annotation.</title>
        <authorList>
            <consortium name="The Broad Institute Genomics Platform"/>
            <consortium name="The Broad Institute Genome Sequencing Center for Infectious Disease"/>
            <person name="Wu L."/>
            <person name="Ma J."/>
        </authorList>
    </citation>
    <scope>NUCLEOTIDE SEQUENCE [LARGE SCALE GENOMIC DNA]</scope>
    <source>
        <strain evidence="5">CGMCC 1.12151</strain>
    </source>
</reference>
<dbReference type="RefSeq" id="WP_377280223.1">
    <property type="nucleotide sequence ID" value="NZ_JBHSGL010000016.1"/>
</dbReference>
<comment type="similarity">
    <text evidence="1 2">Belongs to the universal stress protein A family.</text>
</comment>
<comment type="subcellular location">
    <subcellularLocation>
        <location evidence="2">Cytoplasm</location>
    </subcellularLocation>
</comment>
<dbReference type="InterPro" id="IPR014729">
    <property type="entry name" value="Rossmann-like_a/b/a_fold"/>
</dbReference>
<dbReference type="InterPro" id="IPR006015">
    <property type="entry name" value="Universal_stress_UspA"/>
</dbReference>
<keyword evidence="5" id="KW-1185">Reference proteome</keyword>
<dbReference type="EMBL" id="JBHSGL010000016">
    <property type="protein sequence ID" value="MFC4714495.1"/>
    <property type="molecule type" value="Genomic_DNA"/>
</dbReference>
<gene>
    <name evidence="4" type="ORF">ACFO5U_16770</name>
</gene>
<name>A0ABV9MHA7_9BACL</name>
<evidence type="ECO:0000259" key="3">
    <source>
        <dbReference type="Pfam" id="PF00582"/>
    </source>
</evidence>
<evidence type="ECO:0000256" key="1">
    <source>
        <dbReference type="ARBA" id="ARBA00008791"/>
    </source>
</evidence>
<proteinExistence type="inferred from homology"/>
<evidence type="ECO:0000313" key="5">
    <source>
        <dbReference type="Proteomes" id="UP001595932"/>
    </source>
</evidence>
<dbReference type="Proteomes" id="UP001595932">
    <property type="component" value="Unassembled WGS sequence"/>
</dbReference>